<name>A0A4S3J268_9EURO</name>
<dbReference type="SUPFAM" id="SSF53474">
    <property type="entry name" value="alpha/beta-Hydrolases"/>
    <property type="match status" value="1"/>
</dbReference>
<dbReference type="EMBL" id="SOSA01000951">
    <property type="protein sequence ID" value="THC88048.1"/>
    <property type="molecule type" value="Genomic_DNA"/>
</dbReference>
<protein>
    <recommendedName>
        <fullName evidence="1">Peptidase S9 prolyl oligopeptidase catalytic domain-containing protein</fullName>
    </recommendedName>
</protein>
<evidence type="ECO:0000313" key="3">
    <source>
        <dbReference type="Proteomes" id="UP000308092"/>
    </source>
</evidence>
<dbReference type="Gene3D" id="3.40.50.1820">
    <property type="entry name" value="alpha/beta hydrolase"/>
    <property type="match status" value="1"/>
</dbReference>
<organism evidence="2 3">
    <name type="scientific">Aspergillus tanneri</name>
    <dbReference type="NCBI Taxonomy" id="1220188"/>
    <lineage>
        <taxon>Eukaryota</taxon>
        <taxon>Fungi</taxon>
        <taxon>Dikarya</taxon>
        <taxon>Ascomycota</taxon>
        <taxon>Pezizomycotina</taxon>
        <taxon>Eurotiomycetes</taxon>
        <taxon>Eurotiomycetidae</taxon>
        <taxon>Eurotiales</taxon>
        <taxon>Aspergillaceae</taxon>
        <taxon>Aspergillus</taxon>
        <taxon>Aspergillus subgen. Circumdati</taxon>
    </lineage>
</organism>
<dbReference type="VEuPathDB" id="FungiDB:EYZ11_012502"/>
<dbReference type="GO" id="GO:0008236">
    <property type="term" value="F:serine-type peptidase activity"/>
    <property type="evidence" value="ECO:0007669"/>
    <property type="project" value="InterPro"/>
</dbReference>
<gene>
    <name evidence="2" type="ORF">EYZ11_012502</name>
</gene>
<accession>A0A4S3J268</accession>
<dbReference type="AlphaFoldDB" id="A0A4S3J268"/>
<sequence length="305" mass="35129">MDEVQIQQLIKGLADTFGHPIRSPILRRPDQYGLIYEEVCFPSMDGTPLEGWFFPADSDLLVIANHPLWFNRYGFPAHLDTWKQIGAAGGNDFEVDFMPDYRHLHDAGYNVLCYDMRNFGHSGAANGGVGSNGIYEARDVVGSLQYVRSREDLRDMKVGLFSRCCGGNATMIAMTKYPKFFKDIRCMVTPQPVSLRPFYERITEILGIPDRIDEIEEQIRLITSFSFDEMSPIEHAKNVNVPTFIAQVHDDALTKPSDVQQIFDNIPVADKKLFWIEGTTRRWDGYTYFPRHPEQMIEWFDKHMK</sequence>
<comment type="caution">
    <text evidence="2">The sequence shown here is derived from an EMBL/GenBank/DDBJ whole genome shotgun (WGS) entry which is preliminary data.</text>
</comment>
<evidence type="ECO:0000313" key="2">
    <source>
        <dbReference type="EMBL" id="THC88048.1"/>
    </source>
</evidence>
<evidence type="ECO:0000259" key="1">
    <source>
        <dbReference type="Pfam" id="PF00326"/>
    </source>
</evidence>
<dbReference type="GO" id="GO:0006508">
    <property type="term" value="P:proteolysis"/>
    <property type="evidence" value="ECO:0007669"/>
    <property type="project" value="InterPro"/>
</dbReference>
<dbReference type="Proteomes" id="UP000308092">
    <property type="component" value="Unassembled WGS sequence"/>
</dbReference>
<dbReference type="Pfam" id="PF00326">
    <property type="entry name" value="Peptidase_S9"/>
    <property type="match status" value="1"/>
</dbReference>
<dbReference type="InterPro" id="IPR001375">
    <property type="entry name" value="Peptidase_S9_cat"/>
</dbReference>
<dbReference type="InterPro" id="IPR029058">
    <property type="entry name" value="AB_hydrolase_fold"/>
</dbReference>
<proteinExistence type="predicted"/>
<feature type="domain" description="Peptidase S9 prolyl oligopeptidase catalytic" evidence="1">
    <location>
        <begin position="104"/>
        <end position="272"/>
    </location>
</feature>
<reference evidence="2 3" key="1">
    <citation type="submission" date="2019-03" db="EMBL/GenBank/DDBJ databases">
        <title>The genome sequence of a newly discovered highly antifungal drug resistant Aspergillus species, Aspergillus tanneri NIH 1004.</title>
        <authorList>
            <person name="Mounaud S."/>
            <person name="Singh I."/>
            <person name="Joardar V."/>
            <person name="Pakala S."/>
            <person name="Pakala S."/>
            <person name="Venepally P."/>
            <person name="Hoover J."/>
            <person name="Nierman W."/>
            <person name="Chung J."/>
            <person name="Losada L."/>
        </authorList>
    </citation>
    <scope>NUCLEOTIDE SEQUENCE [LARGE SCALE GENOMIC DNA]</scope>
    <source>
        <strain evidence="2 3">NIH1004</strain>
    </source>
</reference>
<keyword evidence="3" id="KW-1185">Reference proteome</keyword>